<dbReference type="AlphaFoldDB" id="A0AAV7NXB3"/>
<protein>
    <submittedName>
        <fullName evidence="2">Uncharacterized protein</fullName>
    </submittedName>
</protein>
<gene>
    <name evidence="2" type="ORF">NDU88_007692</name>
</gene>
<feature type="coiled-coil region" evidence="1">
    <location>
        <begin position="105"/>
        <end position="159"/>
    </location>
</feature>
<evidence type="ECO:0000313" key="3">
    <source>
        <dbReference type="Proteomes" id="UP001066276"/>
    </source>
</evidence>
<keyword evidence="1" id="KW-0175">Coiled coil</keyword>
<evidence type="ECO:0000256" key="1">
    <source>
        <dbReference type="SAM" id="Coils"/>
    </source>
</evidence>
<dbReference type="InterPro" id="IPR053270">
    <property type="entry name" value="Fv1_restriction_factor"/>
</dbReference>
<proteinExistence type="predicted"/>
<organism evidence="2 3">
    <name type="scientific">Pleurodeles waltl</name>
    <name type="common">Iberian ribbed newt</name>
    <dbReference type="NCBI Taxonomy" id="8319"/>
    <lineage>
        <taxon>Eukaryota</taxon>
        <taxon>Metazoa</taxon>
        <taxon>Chordata</taxon>
        <taxon>Craniata</taxon>
        <taxon>Vertebrata</taxon>
        <taxon>Euteleostomi</taxon>
        <taxon>Amphibia</taxon>
        <taxon>Batrachia</taxon>
        <taxon>Caudata</taxon>
        <taxon>Salamandroidea</taxon>
        <taxon>Salamandridae</taxon>
        <taxon>Pleurodelinae</taxon>
        <taxon>Pleurodeles</taxon>
    </lineage>
</organism>
<dbReference type="PANTHER" id="PTHR48195">
    <property type="entry name" value="FRIEND VIRUS SUSCEPTIBILITY PROTEIN 1"/>
    <property type="match status" value="1"/>
</dbReference>
<reference evidence="2" key="1">
    <citation type="journal article" date="2022" name="bioRxiv">
        <title>Sequencing and chromosome-scale assembly of the giantPleurodeles waltlgenome.</title>
        <authorList>
            <person name="Brown T."/>
            <person name="Elewa A."/>
            <person name="Iarovenko S."/>
            <person name="Subramanian E."/>
            <person name="Araus A.J."/>
            <person name="Petzold A."/>
            <person name="Susuki M."/>
            <person name="Suzuki K.-i.T."/>
            <person name="Hayashi T."/>
            <person name="Toyoda A."/>
            <person name="Oliveira C."/>
            <person name="Osipova E."/>
            <person name="Leigh N.D."/>
            <person name="Simon A."/>
            <person name="Yun M.H."/>
        </authorList>
    </citation>
    <scope>NUCLEOTIDE SEQUENCE</scope>
    <source>
        <strain evidence="2">20211129_DDA</strain>
        <tissue evidence="2">Liver</tissue>
    </source>
</reference>
<name>A0AAV7NXB3_PLEWA</name>
<dbReference type="EMBL" id="JANPWB010000012">
    <property type="protein sequence ID" value="KAJ1119507.1"/>
    <property type="molecule type" value="Genomic_DNA"/>
</dbReference>
<accession>A0AAV7NXB3</accession>
<comment type="caution">
    <text evidence="2">The sequence shown here is derived from an EMBL/GenBank/DDBJ whole genome shotgun (WGS) entry which is preliminary data.</text>
</comment>
<keyword evidence="3" id="KW-1185">Reference proteome</keyword>
<dbReference type="GO" id="GO:0005794">
    <property type="term" value="C:Golgi apparatus"/>
    <property type="evidence" value="ECO:0007669"/>
    <property type="project" value="TreeGrafter"/>
</dbReference>
<evidence type="ECO:0000313" key="2">
    <source>
        <dbReference type="EMBL" id="KAJ1119507.1"/>
    </source>
</evidence>
<dbReference type="Proteomes" id="UP001066276">
    <property type="component" value="Chromosome 8"/>
</dbReference>
<dbReference type="PANTHER" id="PTHR48195:SF1">
    <property type="entry name" value="RIKEN CDNA 2410002F23 GENE"/>
    <property type="match status" value="1"/>
</dbReference>
<sequence>MAERRRLWEQAAAELFDNSKTSNGPPGVQMHSTSSIINQLEKARISELKKWWEITSLTKYIESGRVPRGLRILILPTLGDMDPDLLEEWRMRTADCSTKLMGTLITQAKRRMDEQITKIEQLTKDLEKIANQQEVSNQLAKMEERIKNKEEEIKLRKAHKFNRDKLDYEHGRIYTFARKYDIARTKDVSKSGADVATHHISADDSSGIGSSADEAPQNKLDFQGEMRFMQMVTPPPGQNRRRGRGSGRRGRWAAPVLWEALDEKVTPLLVEDADERVKLRGAKLELKAAGQVGWLFLSALRTVYRKTLAQDAEIRKLRDEVVALQERQFLMKENIESAVTRGDQMEARCTALVVQVAKQKSRQKPKMPSTVQVRALVRKQKSRQKPKMPLPVQVRALVRKQKSRQKPKIPSTVQVRALVRKENWDPHTWEDEVEVRVTELGGVESGEGRVGEIEGEKGVNSGQIQNSCLVSDYTQSELLEGTRMFRQMPAEPLFKWLVRSWDTGAKDALQNPFTLGPITEGDPFELEMIVQDDVNDVVMWCLWQRLEKRGCRKIGP</sequence>
<dbReference type="GO" id="GO:0009615">
    <property type="term" value="P:response to virus"/>
    <property type="evidence" value="ECO:0007669"/>
    <property type="project" value="TreeGrafter"/>
</dbReference>